<keyword evidence="3" id="KW-1185">Reference proteome</keyword>
<protein>
    <submittedName>
        <fullName evidence="2">Uncharacterized protein</fullName>
    </submittedName>
</protein>
<dbReference type="AlphaFoldDB" id="A0A9P1N8K7"/>
<accession>A0A9P1N8K7</accession>
<sequence length="137" mass="15579">MTQVLLTVFAIVALFGAVHSQVENDEWDPTTRDRTQQCDEFKEWTKVEYFCKAFNNCCEKAFDPLNGDKCQTKTQVCEKTGDDSFHTVCQYQNCTEMITTTTTTTTPLPREEYANSGINVFTATSIVVSFLYQIIVV</sequence>
<comment type="caution">
    <text evidence="2">The sequence shown here is derived from an EMBL/GenBank/DDBJ whole genome shotgun (WGS) entry which is preliminary data.</text>
</comment>
<organism evidence="2 3">
    <name type="scientific">Caenorhabditis angaria</name>
    <dbReference type="NCBI Taxonomy" id="860376"/>
    <lineage>
        <taxon>Eukaryota</taxon>
        <taxon>Metazoa</taxon>
        <taxon>Ecdysozoa</taxon>
        <taxon>Nematoda</taxon>
        <taxon>Chromadorea</taxon>
        <taxon>Rhabditida</taxon>
        <taxon>Rhabditina</taxon>
        <taxon>Rhabditomorpha</taxon>
        <taxon>Rhabditoidea</taxon>
        <taxon>Rhabditidae</taxon>
        <taxon>Peloderinae</taxon>
        <taxon>Caenorhabditis</taxon>
    </lineage>
</organism>
<evidence type="ECO:0000313" key="3">
    <source>
        <dbReference type="Proteomes" id="UP001152747"/>
    </source>
</evidence>
<dbReference type="OrthoDB" id="5814989at2759"/>
<feature type="chain" id="PRO_5040324036" evidence="1">
    <location>
        <begin position="21"/>
        <end position="137"/>
    </location>
</feature>
<name>A0A9P1N8K7_9PELO</name>
<feature type="signal peptide" evidence="1">
    <location>
        <begin position="1"/>
        <end position="20"/>
    </location>
</feature>
<evidence type="ECO:0000256" key="1">
    <source>
        <dbReference type="SAM" id="SignalP"/>
    </source>
</evidence>
<proteinExistence type="predicted"/>
<dbReference type="Proteomes" id="UP001152747">
    <property type="component" value="Unassembled WGS sequence"/>
</dbReference>
<reference evidence="2" key="1">
    <citation type="submission" date="2022-11" db="EMBL/GenBank/DDBJ databases">
        <authorList>
            <person name="Kikuchi T."/>
        </authorList>
    </citation>
    <scope>NUCLEOTIDE SEQUENCE</scope>
    <source>
        <strain evidence="2">PS1010</strain>
    </source>
</reference>
<keyword evidence="1" id="KW-0732">Signal</keyword>
<evidence type="ECO:0000313" key="2">
    <source>
        <dbReference type="EMBL" id="CAI5451797.1"/>
    </source>
</evidence>
<dbReference type="EMBL" id="CANHGI010000005">
    <property type="protein sequence ID" value="CAI5451797.1"/>
    <property type="molecule type" value="Genomic_DNA"/>
</dbReference>
<gene>
    <name evidence="2" type="ORF">CAMP_LOCUS14434</name>
</gene>